<dbReference type="GO" id="GO:0005737">
    <property type="term" value="C:cytoplasm"/>
    <property type="evidence" value="ECO:0007669"/>
    <property type="project" value="TreeGrafter"/>
</dbReference>
<dbReference type="PANTHER" id="PTHR45527:SF1">
    <property type="entry name" value="FATTY ACID SYNTHASE"/>
    <property type="match status" value="1"/>
</dbReference>
<evidence type="ECO:0000256" key="3">
    <source>
        <dbReference type="ARBA" id="ARBA00022553"/>
    </source>
</evidence>
<protein>
    <submittedName>
        <fullName evidence="8">Non-ribosomal peptide synthetase</fullName>
    </submittedName>
</protein>
<proteinExistence type="inferred from homology"/>
<accession>A0A386QW51</accession>
<dbReference type="FunFam" id="3.40.50.980:FF:000001">
    <property type="entry name" value="Non-ribosomal peptide synthetase"/>
    <property type="match status" value="1"/>
</dbReference>
<dbReference type="Gene3D" id="3.30.559.10">
    <property type="entry name" value="Chloramphenicol acetyltransferase-like domain"/>
    <property type="match status" value="6"/>
</dbReference>
<dbReference type="FunFam" id="3.30.300.30:FF:000033">
    <property type="entry name" value="Nonribosomal siderophore peptide synthase SidC"/>
    <property type="match status" value="1"/>
</dbReference>
<dbReference type="GO" id="GO:0031177">
    <property type="term" value="F:phosphopantetheine binding"/>
    <property type="evidence" value="ECO:0007669"/>
    <property type="project" value="InterPro"/>
</dbReference>
<dbReference type="PANTHER" id="PTHR45527">
    <property type="entry name" value="NONRIBOSOMAL PEPTIDE SYNTHETASE"/>
    <property type="match status" value="1"/>
</dbReference>
<dbReference type="SUPFAM" id="SSF47336">
    <property type="entry name" value="ACP-like"/>
    <property type="match status" value="6"/>
</dbReference>
<dbReference type="InterPro" id="IPR020845">
    <property type="entry name" value="AMP-binding_CS"/>
</dbReference>
<dbReference type="Pfam" id="PF00501">
    <property type="entry name" value="AMP-binding"/>
    <property type="match status" value="3"/>
</dbReference>
<evidence type="ECO:0000256" key="4">
    <source>
        <dbReference type="ARBA" id="ARBA00022598"/>
    </source>
</evidence>
<evidence type="ECO:0000256" key="2">
    <source>
        <dbReference type="ARBA" id="ARBA00022450"/>
    </source>
</evidence>
<reference evidence="8" key="1">
    <citation type="journal article" date="2018" name="Funct. Integr. Genomics">
        <title>An insight into the iron acquisition and homeostasis in Aureobasidium melanogenum HN6.2 strain through genome mining and transcriptome analysis.</title>
        <authorList>
            <person name="Lu Y."/>
            <person name="Liu G."/>
            <person name="Jiang H."/>
            <person name="Chi Z."/>
            <person name="Chi Z."/>
        </authorList>
    </citation>
    <scope>NUCLEOTIDE SEQUENCE</scope>
    <source>
        <strain evidence="8">HN6.2</strain>
    </source>
</reference>
<keyword evidence="3" id="KW-0597">Phosphoprotein</keyword>
<organism evidence="8">
    <name type="scientific">Aureobasidium melanogenum</name>
    <name type="common">Aureobasidium pullulans var. melanogenum</name>
    <dbReference type="NCBI Taxonomy" id="46634"/>
    <lineage>
        <taxon>Eukaryota</taxon>
        <taxon>Fungi</taxon>
        <taxon>Dikarya</taxon>
        <taxon>Ascomycota</taxon>
        <taxon>Pezizomycotina</taxon>
        <taxon>Dothideomycetes</taxon>
        <taxon>Dothideomycetidae</taxon>
        <taxon>Dothideales</taxon>
        <taxon>Saccotheciaceae</taxon>
        <taxon>Aureobasidium</taxon>
    </lineage>
</organism>
<feature type="domain" description="Carrier" evidence="7">
    <location>
        <begin position="4362"/>
        <end position="4438"/>
    </location>
</feature>
<dbReference type="GO" id="GO:0010106">
    <property type="term" value="P:cellular response to iron ion starvation"/>
    <property type="evidence" value="ECO:0007669"/>
    <property type="project" value="UniProtKB-ARBA"/>
</dbReference>
<dbReference type="InterPro" id="IPR001242">
    <property type="entry name" value="Condensation_dom"/>
</dbReference>
<dbReference type="EMBL" id="MH453958">
    <property type="protein sequence ID" value="AYE54223.1"/>
    <property type="molecule type" value="Genomic_DNA"/>
</dbReference>
<evidence type="ECO:0000256" key="1">
    <source>
        <dbReference type="ARBA" id="ARBA00004924"/>
    </source>
</evidence>
<dbReference type="PROSITE" id="PS00012">
    <property type="entry name" value="PHOSPHOPANTETHEINE"/>
    <property type="match status" value="3"/>
</dbReference>
<dbReference type="PROSITE" id="PS00455">
    <property type="entry name" value="AMP_BINDING"/>
    <property type="match status" value="2"/>
</dbReference>
<dbReference type="Pfam" id="PF00668">
    <property type="entry name" value="Condensation"/>
    <property type="match status" value="6"/>
</dbReference>
<dbReference type="Gene3D" id="3.30.300.30">
    <property type="match status" value="3"/>
</dbReference>
<dbReference type="Gene3D" id="3.40.50.12780">
    <property type="entry name" value="N-terminal domain of ligase-like"/>
    <property type="match status" value="3"/>
</dbReference>
<dbReference type="GO" id="GO:0016874">
    <property type="term" value="F:ligase activity"/>
    <property type="evidence" value="ECO:0007669"/>
    <property type="project" value="UniProtKB-KW"/>
</dbReference>
<feature type="compositionally biased region" description="Polar residues" evidence="6">
    <location>
        <begin position="535"/>
        <end position="551"/>
    </location>
</feature>
<dbReference type="NCBIfam" id="NF003417">
    <property type="entry name" value="PRK04813.1"/>
    <property type="match status" value="3"/>
</dbReference>
<dbReference type="CDD" id="cd19542">
    <property type="entry name" value="CT_NRPS-like"/>
    <property type="match status" value="5"/>
</dbReference>
<dbReference type="Gene3D" id="3.30.559.30">
    <property type="entry name" value="Nonribosomal peptide synthetase, condensation domain"/>
    <property type="match status" value="6"/>
</dbReference>
<dbReference type="GO" id="GO:0043041">
    <property type="term" value="P:amino acid activation for nonribosomal peptide biosynthetic process"/>
    <property type="evidence" value="ECO:0007669"/>
    <property type="project" value="TreeGrafter"/>
</dbReference>
<comment type="similarity">
    <text evidence="5">Belongs to the NRP synthetase family.</text>
</comment>
<gene>
    <name evidence="8" type="primary">sidC</name>
</gene>
<comment type="pathway">
    <text evidence="1">Siderophore biosynthesis.</text>
</comment>
<feature type="domain" description="Carrier" evidence="7">
    <location>
        <begin position="2180"/>
        <end position="2256"/>
    </location>
</feature>
<evidence type="ECO:0000259" key="7">
    <source>
        <dbReference type="PROSITE" id="PS50075"/>
    </source>
</evidence>
<feature type="region of interest" description="Disordered" evidence="6">
    <location>
        <begin position="532"/>
        <end position="551"/>
    </location>
</feature>
<dbReference type="FunFam" id="3.30.300.30:FF:000015">
    <property type="entry name" value="Nonribosomal peptide synthase SidD"/>
    <property type="match status" value="1"/>
</dbReference>
<dbReference type="SUPFAM" id="SSF52777">
    <property type="entry name" value="CoA-dependent acyltransferases"/>
    <property type="match status" value="12"/>
</dbReference>
<evidence type="ECO:0000256" key="6">
    <source>
        <dbReference type="SAM" id="MobiDB-lite"/>
    </source>
</evidence>
<dbReference type="CDD" id="cd05918">
    <property type="entry name" value="A_NRPS_SidN3_like"/>
    <property type="match status" value="2"/>
</dbReference>
<evidence type="ECO:0000313" key="8">
    <source>
        <dbReference type="EMBL" id="AYE54223.1"/>
    </source>
</evidence>
<feature type="domain" description="Carrier" evidence="7">
    <location>
        <begin position="548"/>
        <end position="622"/>
    </location>
</feature>
<dbReference type="InterPro" id="IPR006162">
    <property type="entry name" value="Ppantetheine_attach_site"/>
</dbReference>
<dbReference type="Pfam" id="PF00550">
    <property type="entry name" value="PP-binding"/>
    <property type="match status" value="6"/>
</dbReference>
<name>A0A386QW51_AURME</name>
<dbReference type="InterPro" id="IPR000873">
    <property type="entry name" value="AMP-dep_synth/lig_dom"/>
</dbReference>
<dbReference type="NCBIfam" id="TIGR01733">
    <property type="entry name" value="AA-adenyl-dom"/>
    <property type="match status" value="2"/>
</dbReference>
<dbReference type="InterPro" id="IPR042099">
    <property type="entry name" value="ANL_N_sf"/>
</dbReference>
<dbReference type="InterPro" id="IPR020806">
    <property type="entry name" value="PKS_PP-bd"/>
</dbReference>
<dbReference type="FunFam" id="3.40.50.12780:FF:000024">
    <property type="entry name" value="Nonribosomal siderophore peptide synthase SidC"/>
    <property type="match status" value="2"/>
</dbReference>
<sequence length="4900" mass="540293">MPARTLSNDETTLRMDEALSILNPIPTRLEGPGLLHELISGPETPGIALEYSDADGGKSTLSYTDLHREAENLASRLIEVSRRVPQKTPGIVPIYIPQCTSLYISQLAILKSGAAFCPLNLDVPEDRLKFILQDTSASILLTTTAMRPKLPELEDIVILAVDDEQSGINSCPPSNTLEHEVTCPDTSSLAYIMYTSGSTGLPKAVCLSHRAVTQSLLAHNRFIPGFSRFLQFASPTFDVSVFEIFFPWYRGSTLVSVERSRLLSDLPGTITSLNIDAAELTPSVAASLVRTRDNVPTLRTLLTIGEMLNTPVIQQFGGSDDRSSILYGMYGPTEAAIHCTLQPDFAADLPAGTIGIPLETVSCFIVKPAESAKYASEIEILPIGEIGELVVGGHQLADGYLNRDEQTRAAFVSHPKYGDLYRTGDKARLHRNGTLECHGRISSGQVKLRGQRVELGEIEHAASKAAGCHAVVASVISGLLILFCIGDSDQLVAGDIKKACQKWLPAYMLPNDIVILDDFPYLPSGKVDKKKLENGYNSKAPETSTEPSDISASANNVARTIQSVLGVPVDHNTDLSAAGLDSLRAIQVASELRKQGYAHVSALELLSVSNVLALDQLLQPKASANSDHEHDSGEWESIFRELRSNVEASLDSETIVNSVQDVLPCTPLQDAMLVETARQPQAYCNELRFTVAPAIPFERLRQALFTLAEKHTALRSGFCVSASSHCSYAQVVWKSMAASQVARVESQNAAWSITNQETLLRPLLFQYRRSDTGMELIVNIHHALYDQWSVEVILEDLDDLLQGKEIPDRPSFGVANRFFSLERNKDQTSHLDFWRDHLSGATPSRLPNLSPKSIPSRALQSAEHFIEMDMQALSQAAQTHACSSHVFFQAAYAVLLGSYMGTEDVVFGTVFSGRTLPIIDVESMVGPLLSTLPSRINTIECRRFVDALRRLQGDNRDIMQHSTTSLADIKKACGVNPGEALFDSIFVWQETARSNSRIQPLLHLVEAHDYLEFNLTLELEPTHNGVKVKFTYQPSLLPSKHVGILLQQLDALVNIVVARPESLMNDLSSQLPTSVLSIANSNPQLFTYKTGLGSLVETHASKRADDLALVFAQDIRKGTSPTESLTYGELNNQANQLANYLISQGAKPNELVCICMEKSVALYVSILAAVKAGCGYLPLVPETPSARISQILVDANVRFCLADSSTAHIIADLSSCHVIDVTTVDTSQQSCANPQLAFAPTDIAYAVFTSGTTGKPKGVLVTQENILSNLEVLSKIYPVPKGSRLLQACNQAFDVSVFEIFFTWYTGMCLCSASKDVLFRDLETAINELGITHLSMTPTVAALTNPAHIPRVQFLVTAGEAVTHHVHSAWAGKGLYQGYGPSETTNICTVNPAVQNDHVINNIGPPFVNTSAFVLSRDSDFQLVPLGGLGELCFGGQQVFRGYQNMPELTNSKIINHPSYGRIYRSGDLGRLLPDGTILIQGRTDDQRKIRGQRIELGEISGCLLQVEDVQDCAIEIVKSADNERLMAFWIPSSCSNETYSILQPDDSLKETITTIFAHIVEHLPVYMVPDALVPVSAIPQTLQGKIDRRRLANDASELGVDVLSAYSQGSTDEADTSELSTTEKQVISALADTLRTSSTSIGRSTSFFALGLDSVSAIRFATKLRIEYGYEVDVSRILKRPTVAKLASHLQDSQPNDKEQSNEHAALDCETAIGSDIHESVVSQLREHGQTAQQVLPCTPLQEAMLSANDTSGSSAYRNKTLFRLHGSVDKLKACWEAMLQRHSILRTTFLTTENSKFPFVQVVLSEWTLPWEECDTVPDHTSALLELVQSHGDPLHEHMPPWKIQVYRIDSAFYLLLDMHHALYDANAMSNLLHEVEQSYKGQSLPAPVSFKPFLDFMVSSSVEQADDFFRDQLQGFIPKLFDNTAASSSKESFGTITDRLDCSHDAVENFLAKHSTTMLSLVQAMWAKTLSASQSYPDVCFGNVVSGRSVPVDGIESLVAPCFNTIPLRADLAKHRSNLSLIKAFQKSNIESLPYQLTPLRRIQAQAGTNGQRLFDSLVLLQQTSTDLDTEIWALEGETGVMDFPCIVEFMPTGESYTLSLHFNRSYLGDEVVANLHQACLSAFASCIKYPSSDVSDFIDFDENLIAGSLKPDEEYMQSVEAARQKKITNPGPSNGESWSALELRIRAAFSAVSSAPEDQISRDTTIYKLGLDSISAIQLANRLRKEGLPVQASDVMEGPSCSELASAVQTRSHTPTSDTPAFDFDGFGKHYRHVVLNAHQIPSDRVSAIRPCTPLQSGMLSEYTHSDGRQYFNHTFYAVEAEIDAQRLGLAWSKVLEQHEILRTGFIDTDDHEHPFVMLTYDKFDVNELEIQTSSADKSTFECRERTASDSVKDSLHLPPWRWSLLETEGKLCLQFSAHHAIFDAESLRLIMTDLESAISGGSVAARQSIEGALSHILSSSQADLDEQRAFWSQKLSGAPVTRMPNMTPVRASSTEAVNVELVLELQRDELEARCRDLGISMQSVGQAAWARLLSAYTGEPQVTFGVVFSGRTAPATMDAAFPCITTLPVSSNTAVEDTQLLQDLMSYNASIQKYQFTPLTNIQKFAELPSEALFDSLFVYQRPINDDTPIFSWKIVREKASVELAVSIEMEALRENRLGLRLTVDPTQIPSEQGNIMLQQMETIIAGLLKFEETPDRSVLSIVPPKDPIIPTNFQYLHEMTEASVRDHPDRIAIEFIDSLEDGQVSSRHWSFRQLDEEANKIAHLLVDRGAKPGDIIATSFDKCPEASFAFYGILKAGCAFCAIDPTAPAARKAFILQDSNAQILLTSESIRSELIDSTQCDVVDLINLEDKHKLSSSAVSVDGLSPSSVSYVLYTSGTTGTPKGCELTHDNAVQLVMAFKRLFKGRWTDESRWLQFASYHFDVSVLEQFWTWIVGMRLVCAPRDLILEDIAGFVDTMQITHLDLTPSLGRLLDPALVPSLHKGVFITGGESLKQDQINTWGDVGCLFNFYGPTECTIGVTVFPSVPKEGKPSNIGWQFDNVGCYVLAPGSQTPVLRGGVGELCISGKLVGKGYLNRPELTADCFPYLDAFGERVYRTGDLVRLFHDGSIDFLGRKDNQVKLRGQRLEIDEIEAVIKDCQDIQDTVCVVAKHPKQDKDQLIAFIGINESRKQGKPELCPAESTKHLIQVARTACEGRLPGYMVPTHFLPIQRIPLSVNNKVEEKLLRQLYADLPTTAIQSYATQADDQQSLSEAEHKIARVLAELLKIDENDLKPSSNIFTLGLNSISAIQFTRKLKTSGFSNAQVATVLKNSTIGRLTKALAVSTDQSDGEVADAKQVIFACRQRHLGTVTRVLRCKVDDIEAIAPCTPLQQGIISRSLASESALYFNSFKYNAQGVDLQRLENAFNQALERTQILRTFFVETDDGYVQAVRKTGHLPWWTLEVYDLATVDSVFAKRKQKWRSYNTSHLTVPFEIVVVRSGSESFVSVDLHHALYDGNSFDMLMNNVFKLYAAEEADFGKSFVDCLPFGPLRNVQGAKQFWLDHLQDVIPTAMPSLVENGTGQDTLCTASLEILSQADELRRSLGVTVQALVQASWIVTLRKHYQGAVGTVVSGRSIDFDGVEKVIGPLFNTIPFYLRCEPEDSWQTLVQRCHDFNTTALPYQHTPLRDITKWCNKGRSEPLFDALLVYQGVIDDSDTDNSILKPLSDDSFEADYPLSFEVEEAANGELKVTVAAKASTCDEAKARELIGEFHQAFLAMIKSPEDNAAASLGRTFEPLQRSANNQERNAQTKNRGKFDWRPEACVIRSEMANLAGVQEAEVDEHTSIFEVGLDSVDAVKLSSRLKKKSVALPVSAIMKSQTIAQMVSKLSSKTDRSTFKSEGAFQALESKLTSYANSRMKNLERVLPASPMQEALVSEMVRSSYKAYFNHDVLKISQNVDRERLEEAWQIVIRASPILRTGFLEVEDPDLDATFAQVVHKPEAMSLEPIKLSSEDAIDEHLTQISSSVSSSALSEPQLRLTRVSIPDNDYLVLSIAHALYDGHSLSLLHQDISKAYSNTFQSRPSYAEILEETFDGSNEEAVTFWRSLLTDANKTQLPQNRSIETVTYRAEKTSHIAANDISSFCKQQGVTLQAVCQTAWAFVLAHTVQSLDVMFGVVLAGRDSELAEQVMFPMMNTVIMRSVLHGSRKDVLQSIQATISDISNHQHFPLRQIQAACQGQVQSSSGTSETDAFFDTLFTFQRRPDADYAETQALYESVNGASEVDYPVAVEAEFVSDSLIWRAACKSTAFSEDGVNDLLSTLDSVLQAIVDKPHEPTLTFHGHEVSVCNLSAFHQQVEADGAQTADTSNEVAEDEATWTDIESAVREAIAKVTKTPDSEISKTASIQNLGVDSINAIKISALLRKKSIRVTVSEIVRAGSISKIASVAQDKSTKKTAKAHGDTVDKTIANVMIQKGFAPGQFGYEEQHVEQILPATAGQVYMLGAWQATDGQLFYGEFEYVTTVSTTMDSIKQAWQKLVANNTVLRTVFVATQDNEVPFLQLVLRDAPASFVDSNNEDKLSSAIKQPFARLTVQKAEDSFKLRLKIHHALYDAVSLSLLSQELGNHLQDSVVTQQSSVKFADFIGSSLETAARPARKTFWTNYLQSVQYPQLESNPSPSARHIEVYDPRAMSDMPKFENELRKQGLSLQSVFFAAYARAYSYNSDPTAEDVILGIYLANRSHLEDLSSLAAPTLNLVPLRVRSPTKTSLADVAKQIQKDLQLIGTSENSSVGLWEIEAWTGVTVDTFVNFVKVPDNDDDATKKQAVVMDEKAEEHRTEKRSHMSDATADDFVVPKELQREDLKGTYKRSLDIEATVADGALGIGVFGWEDMMDVEQAEGLIEELKIEIGGVLEI</sequence>
<feature type="domain" description="Carrier" evidence="7">
    <location>
        <begin position="1618"/>
        <end position="1695"/>
    </location>
</feature>
<dbReference type="InterPro" id="IPR010071">
    <property type="entry name" value="AA_adenyl_dom"/>
</dbReference>
<evidence type="ECO:0000256" key="5">
    <source>
        <dbReference type="ARBA" id="ARBA00029454"/>
    </source>
</evidence>
<dbReference type="InterPro" id="IPR009081">
    <property type="entry name" value="PP-bd_ACP"/>
</dbReference>
<dbReference type="Gene3D" id="1.10.1200.10">
    <property type="entry name" value="ACP-like"/>
    <property type="match status" value="6"/>
</dbReference>
<dbReference type="InterPro" id="IPR036736">
    <property type="entry name" value="ACP-like_sf"/>
</dbReference>
<dbReference type="SMART" id="SM01294">
    <property type="entry name" value="PKS_PP_betabranch"/>
    <property type="match status" value="1"/>
</dbReference>
<dbReference type="SMART" id="SM00823">
    <property type="entry name" value="PKS_PP"/>
    <property type="match status" value="5"/>
</dbReference>
<feature type="domain" description="Carrier" evidence="7">
    <location>
        <begin position="3803"/>
        <end position="3879"/>
    </location>
</feature>
<keyword evidence="4" id="KW-0436">Ligase</keyword>
<feature type="domain" description="Carrier" evidence="7">
    <location>
        <begin position="3254"/>
        <end position="3331"/>
    </location>
</feature>
<dbReference type="InterPro" id="IPR023213">
    <property type="entry name" value="CAT-like_dom_sf"/>
</dbReference>
<dbReference type="GO" id="GO:0031169">
    <property type="term" value="P:ferrichrome biosynthetic process"/>
    <property type="evidence" value="ECO:0007669"/>
    <property type="project" value="UniProtKB-ARBA"/>
</dbReference>
<dbReference type="PROSITE" id="PS50075">
    <property type="entry name" value="CARRIER"/>
    <property type="match status" value="6"/>
</dbReference>
<dbReference type="SUPFAM" id="SSF56801">
    <property type="entry name" value="Acetyl-CoA synthetase-like"/>
    <property type="match status" value="3"/>
</dbReference>
<dbReference type="InterPro" id="IPR045851">
    <property type="entry name" value="AMP-bd_C_sf"/>
</dbReference>
<keyword evidence="2" id="KW-0596">Phosphopantetheine</keyword>